<feature type="coiled-coil region" evidence="8">
    <location>
        <begin position="422"/>
        <end position="492"/>
    </location>
</feature>
<dbReference type="GO" id="GO:0097546">
    <property type="term" value="C:ciliary base"/>
    <property type="evidence" value="ECO:0007669"/>
    <property type="project" value="TreeGrafter"/>
</dbReference>
<evidence type="ECO:0000256" key="9">
    <source>
        <dbReference type="SAM" id="MobiDB-lite"/>
    </source>
</evidence>
<dbReference type="PANTHER" id="PTHR13183">
    <property type="entry name" value="AXONEMAL INNER ARM DYNEIN LIGHT CHAIN 28"/>
    <property type="match status" value="1"/>
</dbReference>
<dbReference type="Pfam" id="PF10211">
    <property type="entry name" value="Ax_dynein_light"/>
    <property type="match status" value="1"/>
</dbReference>
<evidence type="ECO:0000256" key="4">
    <source>
        <dbReference type="ARBA" id="ARBA00038114"/>
    </source>
</evidence>
<dbReference type="PANTHER" id="PTHR13183:SF0">
    <property type="entry name" value="AXONEMAL DYNEIN LIGHT INTERMEDIATE POLYPEPTIDE 1"/>
    <property type="match status" value="1"/>
</dbReference>
<keyword evidence="11" id="KW-1185">Reference proteome</keyword>
<evidence type="ECO:0000256" key="8">
    <source>
        <dbReference type="SAM" id="Coils"/>
    </source>
</evidence>
<dbReference type="GO" id="GO:0005930">
    <property type="term" value="C:axoneme"/>
    <property type="evidence" value="ECO:0007669"/>
    <property type="project" value="TreeGrafter"/>
</dbReference>
<evidence type="ECO:0000256" key="1">
    <source>
        <dbReference type="ARBA" id="ARBA00023017"/>
    </source>
</evidence>
<sequence length="501" mass="55530">MKQGATRYHIYETLFLKRRSTRIRGLPNQKQVPYLCRHLTAAAGRAPGPAAPLCAELSGGQLTEPGLAAPNAIYLLYPHSAVMRAPAPSAARRFAPPAGFALPFGRSLRQGQESKRGLRAAGCEPRRGAARRPPTCCSCRGCPAAPRPAVIGCHAPNGNRNAAGSASRPSPPPPTAAAPVAARLRPPWCRQPPRTEVRAASGPRADTRKFFPQSRCPTRLRRHASFRSAHAPLKKTSGAVTIETAAAMIPPPDSLLRYNPPMLVSRRTEKRSPEALPLKAVPQPTPPPGPVPSSRPRTAAAAASAKEPQEILNAILPPRTWEEDNRLWVQEVSSAPSTRLDVVQLQEQLDLKLQQRQARETGICPVRRELYSQCFDELIRETTINCAERGLLLLRVRDEIQMTIAAYQTLYESSIAFGMRKALQAEQGKSDMEKRIEELEEEKRELERLVSEEKAKCEAIEKREIERRQIEEKKHTEEVQFLKRTNQQLKAQLESIIAPNK</sequence>
<feature type="region of interest" description="Disordered" evidence="9">
    <location>
        <begin position="267"/>
        <end position="306"/>
    </location>
</feature>
<protein>
    <recommendedName>
        <fullName evidence="5">Axonemal dynein light intermediate polypeptide 1</fullName>
    </recommendedName>
    <alternativeName>
        <fullName evidence="6">Inner dynein arm light chain, axonemal</fullName>
    </alternativeName>
</protein>
<proteinExistence type="inferred from homology"/>
<evidence type="ECO:0000313" key="10">
    <source>
        <dbReference type="Ensembl" id="ENSPCLP00000007130.1"/>
    </source>
</evidence>
<evidence type="ECO:0000256" key="5">
    <source>
        <dbReference type="ARBA" id="ARBA00039799"/>
    </source>
</evidence>
<keyword evidence="1" id="KW-0243">Dynein</keyword>
<feature type="compositionally biased region" description="Pro residues" evidence="9">
    <location>
        <begin position="283"/>
        <end position="293"/>
    </location>
</feature>
<feature type="region of interest" description="Disordered" evidence="9">
    <location>
        <begin position="160"/>
        <end position="179"/>
    </location>
</feature>
<evidence type="ECO:0000313" key="11">
    <source>
        <dbReference type="Proteomes" id="UP000472261"/>
    </source>
</evidence>
<reference evidence="10" key="1">
    <citation type="submission" date="2025-08" db="UniProtKB">
        <authorList>
            <consortium name="Ensembl"/>
        </authorList>
    </citation>
    <scope>IDENTIFICATION</scope>
</reference>
<dbReference type="GO" id="GO:0045504">
    <property type="term" value="F:dynein heavy chain binding"/>
    <property type="evidence" value="ECO:0007669"/>
    <property type="project" value="TreeGrafter"/>
</dbReference>
<dbReference type="GO" id="GO:0030286">
    <property type="term" value="C:dynein complex"/>
    <property type="evidence" value="ECO:0007669"/>
    <property type="project" value="UniProtKB-KW"/>
</dbReference>
<evidence type="ECO:0000256" key="3">
    <source>
        <dbReference type="ARBA" id="ARBA00023175"/>
    </source>
</evidence>
<feature type="region of interest" description="Disordered" evidence="9">
    <location>
        <begin position="186"/>
        <end position="211"/>
    </location>
</feature>
<dbReference type="AlphaFoldDB" id="A0A669PIF1"/>
<comment type="function">
    <text evidence="7">Involved in sperm flagellum assembly.</text>
</comment>
<dbReference type="InterPro" id="IPR019347">
    <property type="entry name" value="Axonemal_dynein_light_chain"/>
</dbReference>
<evidence type="ECO:0000256" key="2">
    <source>
        <dbReference type="ARBA" id="ARBA00023054"/>
    </source>
</evidence>
<dbReference type="Proteomes" id="UP000472261">
    <property type="component" value="Unplaced"/>
</dbReference>
<reference evidence="10" key="2">
    <citation type="submission" date="2025-09" db="UniProtKB">
        <authorList>
            <consortium name="Ensembl"/>
        </authorList>
    </citation>
    <scope>IDENTIFICATION</scope>
</reference>
<feature type="region of interest" description="Disordered" evidence="9">
    <location>
        <begin position="105"/>
        <end position="127"/>
    </location>
</feature>
<feature type="compositionally biased region" description="Low complexity" evidence="9">
    <location>
        <begin position="294"/>
        <end position="305"/>
    </location>
</feature>
<keyword evidence="2 8" id="KW-0175">Coiled coil</keyword>
<evidence type="ECO:0000256" key="7">
    <source>
        <dbReference type="ARBA" id="ARBA00043925"/>
    </source>
</evidence>
<evidence type="ECO:0000256" key="6">
    <source>
        <dbReference type="ARBA" id="ARBA00042417"/>
    </source>
</evidence>
<keyword evidence="3" id="KW-0505">Motor protein</keyword>
<comment type="similarity">
    <text evidence="4">Belongs to the inner dynein arm light chain family.</text>
</comment>
<accession>A0A669PIF1</accession>
<organism evidence="10 11">
    <name type="scientific">Phasianus colchicus</name>
    <name type="common">Common pheasant</name>
    <dbReference type="NCBI Taxonomy" id="9054"/>
    <lineage>
        <taxon>Eukaryota</taxon>
        <taxon>Metazoa</taxon>
        <taxon>Chordata</taxon>
        <taxon>Craniata</taxon>
        <taxon>Vertebrata</taxon>
        <taxon>Euteleostomi</taxon>
        <taxon>Archelosauria</taxon>
        <taxon>Archosauria</taxon>
        <taxon>Dinosauria</taxon>
        <taxon>Saurischia</taxon>
        <taxon>Theropoda</taxon>
        <taxon>Coelurosauria</taxon>
        <taxon>Aves</taxon>
        <taxon>Neognathae</taxon>
        <taxon>Galloanserae</taxon>
        <taxon>Galliformes</taxon>
        <taxon>Phasianidae</taxon>
        <taxon>Phasianinae</taxon>
        <taxon>Phasianus</taxon>
    </lineage>
</organism>
<dbReference type="Ensembl" id="ENSPCLT00000009792.1">
    <property type="protein sequence ID" value="ENSPCLP00000007130.1"/>
    <property type="gene ID" value="ENSPCLG00000005939.1"/>
</dbReference>
<name>A0A669PIF1_PHACC</name>